<dbReference type="Pfam" id="PF04305">
    <property type="entry name" value="DUF455"/>
    <property type="match status" value="1"/>
</dbReference>
<evidence type="ECO:0000313" key="1">
    <source>
        <dbReference type="EMBL" id="RDU67586.1"/>
    </source>
</evidence>
<gene>
    <name evidence="1" type="ORF">CQA53_00835</name>
</gene>
<dbReference type="RefSeq" id="WP_115542112.1">
    <property type="nucleotide sequence ID" value="NZ_NXLQ01000001.1"/>
</dbReference>
<protein>
    <submittedName>
        <fullName evidence="1">DUF455 domain-containing protein</fullName>
    </submittedName>
</protein>
<name>A0A3D8IRM6_9HELI</name>
<reference evidence="1 2" key="1">
    <citation type="submission" date="2018-04" db="EMBL/GenBank/DDBJ databases">
        <title>Novel Campyloabacter and Helicobacter Species and Strains.</title>
        <authorList>
            <person name="Mannion A.J."/>
            <person name="Shen Z."/>
            <person name="Fox J.G."/>
        </authorList>
    </citation>
    <scope>NUCLEOTIDE SEQUENCE [LARGE SCALE GENOMIC DNA]</scope>
    <source>
        <strain evidence="1 2">MIT 17-337</strain>
    </source>
</reference>
<accession>A0A3D8IRM6</accession>
<dbReference type="PIRSF" id="PIRSF012318">
    <property type="entry name" value="UCP012318"/>
    <property type="match status" value="1"/>
</dbReference>
<organism evidence="1 2">
    <name type="scientific">Helicobacter didelphidarum</name>
    <dbReference type="NCBI Taxonomy" id="2040648"/>
    <lineage>
        <taxon>Bacteria</taxon>
        <taxon>Pseudomonadati</taxon>
        <taxon>Campylobacterota</taxon>
        <taxon>Epsilonproteobacteria</taxon>
        <taxon>Campylobacterales</taxon>
        <taxon>Helicobacteraceae</taxon>
        <taxon>Helicobacter</taxon>
    </lineage>
</organism>
<comment type="caution">
    <text evidence="1">The sequence shown here is derived from an EMBL/GenBank/DDBJ whole genome shotgun (WGS) entry which is preliminary data.</text>
</comment>
<dbReference type="PANTHER" id="PTHR42782">
    <property type="entry name" value="SI:CH73-314G15.3"/>
    <property type="match status" value="1"/>
</dbReference>
<dbReference type="InterPro" id="IPR009078">
    <property type="entry name" value="Ferritin-like_SF"/>
</dbReference>
<proteinExistence type="predicted"/>
<dbReference type="Proteomes" id="UP000256379">
    <property type="component" value="Unassembled WGS sequence"/>
</dbReference>
<dbReference type="AlphaFoldDB" id="A0A3D8IRM6"/>
<dbReference type="PANTHER" id="PTHR42782:SF4">
    <property type="entry name" value="DUF455 DOMAIN-CONTAINING PROTEIN"/>
    <property type="match status" value="1"/>
</dbReference>
<dbReference type="InterPro" id="IPR011197">
    <property type="entry name" value="UCP012318"/>
</dbReference>
<dbReference type="InterPro" id="IPR007402">
    <property type="entry name" value="DUF455"/>
</dbReference>
<dbReference type="EMBL" id="NXLQ01000001">
    <property type="protein sequence ID" value="RDU67586.1"/>
    <property type="molecule type" value="Genomic_DNA"/>
</dbReference>
<dbReference type="OrthoDB" id="9778629at2"/>
<evidence type="ECO:0000313" key="2">
    <source>
        <dbReference type="Proteomes" id="UP000256379"/>
    </source>
</evidence>
<dbReference type="CDD" id="cd00657">
    <property type="entry name" value="Ferritin_like"/>
    <property type="match status" value="1"/>
</dbReference>
<sequence>MEFFTAVFDALTTQNIESKKQKTKFLKENFSFYEFNHDSKSIKLKEPSFAYFCKISHPTRITRPKEVNSNVSLAKILHSVAHIEYNAIDLGLDAAYRFRHLQEEYYYDFIELANEEVEHFSLLESLLYQLGFVYGDFPVHSNLFEAMQQSQTLIDRMALVHKGLEALGLDANPFVAKKIIKSNAPLKNQILETLNIILHDEIKHVSKGSKWLKYAQEKENDTRSLDEILKRFQNFNIIGKIPNIQARIKAGYTYNEITALQNLLIIK</sequence>
<keyword evidence="2" id="KW-1185">Reference proteome</keyword>
<dbReference type="SUPFAM" id="SSF47240">
    <property type="entry name" value="Ferritin-like"/>
    <property type="match status" value="1"/>
</dbReference>